<dbReference type="Gene3D" id="1.10.287.1490">
    <property type="match status" value="1"/>
</dbReference>
<name>A0ABS1HFQ6_9BACT</name>
<evidence type="ECO:0000313" key="2">
    <source>
        <dbReference type="EMBL" id="MBK3516477.1"/>
    </source>
</evidence>
<keyword evidence="3" id="KW-1185">Reference proteome</keyword>
<feature type="coiled-coil region" evidence="1">
    <location>
        <begin position="25"/>
        <end position="99"/>
    </location>
</feature>
<gene>
    <name evidence="2" type="ORF">JIV24_03925</name>
</gene>
<evidence type="ECO:0008006" key="4">
    <source>
        <dbReference type="Google" id="ProtNLM"/>
    </source>
</evidence>
<evidence type="ECO:0000256" key="1">
    <source>
        <dbReference type="SAM" id="Coils"/>
    </source>
</evidence>
<proteinExistence type="predicted"/>
<dbReference type="RefSeq" id="WP_200463706.1">
    <property type="nucleotide sequence ID" value="NZ_JAENRR010000006.1"/>
</dbReference>
<protein>
    <recommendedName>
        <fullName evidence="4">Receptor L-domain domain-containing protein</fullName>
    </recommendedName>
</protein>
<evidence type="ECO:0000313" key="3">
    <source>
        <dbReference type="Proteomes" id="UP000605676"/>
    </source>
</evidence>
<dbReference type="PROSITE" id="PS51257">
    <property type="entry name" value="PROKAR_LIPOPROTEIN"/>
    <property type="match status" value="1"/>
</dbReference>
<sequence length="508" mass="54101">MRRKIFSMMLVAGMVTFGSCVGDDIDSLQDQINDLEQEVGDLQAAQQAALEAQVATLLAEIEALQAANDNQDDAVQAEIDALLAQLAILETTVADNKAEVFFGNLTNPDEYAALANQAGAKVVTGDVIVNTIEEAALLANIVMVSGDLDLNVAADLNIETVGGKLEIKGLNENGAVISFPNLSIVGVFKVDGNTGITSISADELKYANEIRHSGTNMSLLSFAKLIAAGYVEVNGADWNAEVPTAGPAEVNLNGANVGDLSLSYVHGDNLKISVGEVAGNCKLMWSGRADLEVLGTTIGGKLEVKNNQSVSVNAPNLEVIEGGSSTSFFNKAIDISNNFKSGDMSNNYQDSEGIRMMNFDNLKVAHGCIFISGNRYVLTDINTFNNLEEMSRGYIKFVQHRSDLVEVNVFNKIQQIMTNAYIELDFSNVTTNVVALSALEQAQKVKLTTNTTVLNDYCGMKPFFDNVNNGTYTGLFEVLDNNVMVTDLGGWVGAVTANCSGGGIGIGI</sequence>
<comment type="caution">
    <text evidence="2">The sequence shown here is derived from an EMBL/GenBank/DDBJ whole genome shotgun (WGS) entry which is preliminary data.</text>
</comment>
<dbReference type="EMBL" id="JAENRR010000006">
    <property type="protein sequence ID" value="MBK3516477.1"/>
    <property type="molecule type" value="Genomic_DNA"/>
</dbReference>
<keyword evidence="1" id="KW-0175">Coiled coil</keyword>
<accession>A0ABS1HFQ6</accession>
<reference evidence="2 3" key="1">
    <citation type="submission" date="2021-01" db="EMBL/GenBank/DDBJ databases">
        <title>Carboxyliciviraga sp.nov., isolated from coastal sediments.</title>
        <authorList>
            <person name="Lu D."/>
            <person name="Zhang T."/>
        </authorList>
    </citation>
    <scope>NUCLEOTIDE SEQUENCE [LARGE SCALE GENOMIC DNA]</scope>
    <source>
        <strain evidence="2 3">N1Y132</strain>
    </source>
</reference>
<dbReference type="Proteomes" id="UP000605676">
    <property type="component" value="Unassembled WGS sequence"/>
</dbReference>
<organism evidence="2 3">
    <name type="scientific">Carboxylicivirga marina</name>
    <dbReference type="NCBI Taxonomy" id="2800988"/>
    <lineage>
        <taxon>Bacteria</taxon>
        <taxon>Pseudomonadati</taxon>
        <taxon>Bacteroidota</taxon>
        <taxon>Bacteroidia</taxon>
        <taxon>Marinilabiliales</taxon>
        <taxon>Marinilabiliaceae</taxon>
        <taxon>Carboxylicivirga</taxon>
    </lineage>
</organism>